<evidence type="ECO:0000313" key="3">
    <source>
        <dbReference type="Proteomes" id="UP000284824"/>
    </source>
</evidence>
<gene>
    <name evidence="2" type="ORF">EDD27_6152</name>
</gene>
<sequence length="245" mass="25842">MPHGQRHVRRPVPCSGARCHALWRLRAAPHGPVGRAGGGAVPRGPEGRAPWASGAGRCREGLRAVPRGVRAAPWGQRGVPAGRMPCRAGERTCPEGRRRAARQRRAGRARGACRGLAMPRRAVLGLGDAAPRRAVPGLGDAACASAVPGGQGRAARDRGPCREGQRRAARDRGPCQEGPIAHAARVRRAGYEGRTHAARARACLSIRTMPSAGCPTVRACLRTGQNMSERTVSTVSASSTRLSRR</sequence>
<dbReference type="EMBL" id="SAUN01000001">
    <property type="protein sequence ID" value="RVX43469.1"/>
    <property type="molecule type" value="Genomic_DNA"/>
</dbReference>
<proteinExistence type="predicted"/>
<feature type="compositionally biased region" description="Basic and acidic residues" evidence="1">
    <location>
        <begin position="154"/>
        <end position="174"/>
    </location>
</feature>
<keyword evidence="3" id="KW-1185">Reference proteome</keyword>
<name>A0A438MCH6_9ACTN</name>
<feature type="region of interest" description="Disordered" evidence="1">
    <location>
        <begin position="29"/>
        <end position="54"/>
    </location>
</feature>
<accession>A0A438MCH6</accession>
<feature type="region of interest" description="Disordered" evidence="1">
    <location>
        <begin position="226"/>
        <end position="245"/>
    </location>
</feature>
<evidence type="ECO:0000313" key="2">
    <source>
        <dbReference type="EMBL" id="RVX43469.1"/>
    </source>
</evidence>
<feature type="compositionally biased region" description="Basic and acidic residues" evidence="1">
    <location>
        <begin position="88"/>
        <end position="98"/>
    </location>
</feature>
<dbReference type="AlphaFoldDB" id="A0A438MCH6"/>
<dbReference type="Proteomes" id="UP000284824">
    <property type="component" value="Unassembled WGS sequence"/>
</dbReference>
<organism evidence="2 3">
    <name type="scientific">Nonomuraea polychroma</name>
    <dbReference type="NCBI Taxonomy" id="46176"/>
    <lineage>
        <taxon>Bacteria</taxon>
        <taxon>Bacillati</taxon>
        <taxon>Actinomycetota</taxon>
        <taxon>Actinomycetes</taxon>
        <taxon>Streptosporangiales</taxon>
        <taxon>Streptosporangiaceae</taxon>
        <taxon>Nonomuraea</taxon>
    </lineage>
</organism>
<evidence type="ECO:0000256" key="1">
    <source>
        <dbReference type="SAM" id="MobiDB-lite"/>
    </source>
</evidence>
<reference evidence="2 3" key="1">
    <citation type="submission" date="2019-01" db="EMBL/GenBank/DDBJ databases">
        <title>Sequencing the genomes of 1000 actinobacteria strains.</title>
        <authorList>
            <person name="Klenk H.-P."/>
        </authorList>
    </citation>
    <scope>NUCLEOTIDE SEQUENCE [LARGE SCALE GENOMIC DNA]</scope>
    <source>
        <strain evidence="2 3">DSM 43925</strain>
    </source>
</reference>
<feature type="region of interest" description="Disordered" evidence="1">
    <location>
        <begin position="73"/>
        <end position="107"/>
    </location>
</feature>
<comment type="caution">
    <text evidence="2">The sequence shown here is derived from an EMBL/GenBank/DDBJ whole genome shotgun (WGS) entry which is preliminary data.</text>
</comment>
<feature type="compositionally biased region" description="Low complexity" evidence="1">
    <location>
        <begin position="228"/>
        <end position="245"/>
    </location>
</feature>
<protein>
    <submittedName>
        <fullName evidence="2">Uncharacterized protein</fullName>
    </submittedName>
</protein>
<feature type="region of interest" description="Disordered" evidence="1">
    <location>
        <begin position="145"/>
        <end position="176"/>
    </location>
</feature>